<dbReference type="EMBL" id="VUJU01002238">
    <property type="protein sequence ID" value="KAF0762033.1"/>
    <property type="molecule type" value="Genomic_DNA"/>
</dbReference>
<comment type="caution">
    <text evidence="1">The sequence shown here is derived from an EMBL/GenBank/DDBJ whole genome shotgun (WGS) entry which is preliminary data.</text>
</comment>
<gene>
    <name evidence="1" type="ORF">FWK35_00002650</name>
</gene>
<sequence>MVPYTLNCSLVILRQINAVPTIILGENVQLDDIYQYQTILIVASNMTQQLQLMSIDHSHQGLNSKKNFVRLQISIS</sequence>
<protein>
    <submittedName>
        <fullName evidence="1">Uncharacterized protein</fullName>
    </submittedName>
</protein>
<evidence type="ECO:0000313" key="1">
    <source>
        <dbReference type="EMBL" id="KAF0762033.1"/>
    </source>
</evidence>
<keyword evidence="2" id="KW-1185">Reference proteome</keyword>
<dbReference type="Proteomes" id="UP000478052">
    <property type="component" value="Unassembled WGS sequence"/>
</dbReference>
<dbReference type="AlphaFoldDB" id="A0A6G0YVX9"/>
<organism evidence="1 2">
    <name type="scientific">Aphis craccivora</name>
    <name type="common">Cowpea aphid</name>
    <dbReference type="NCBI Taxonomy" id="307492"/>
    <lineage>
        <taxon>Eukaryota</taxon>
        <taxon>Metazoa</taxon>
        <taxon>Ecdysozoa</taxon>
        <taxon>Arthropoda</taxon>
        <taxon>Hexapoda</taxon>
        <taxon>Insecta</taxon>
        <taxon>Pterygota</taxon>
        <taxon>Neoptera</taxon>
        <taxon>Paraneoptera</taxon>
        <taxon>Hemiptera</taxon>
        <taxon>Sternorrhyncha</taxon>
        <taxon>Aphidomorpha</taxon>
        <taxon>Aphidoidea</taxon>
        <taxon>Aphididae</taxon>
        <taxon>Aphidini</taxon>
        <taxon>Aphis</taxon>
        <taxon>Aphis</taxon>
    </lineage>
</organism>
<name>A0A6G0YVX9_APHCR</name>
<reference evidence="1 2" key="1">
    <citation type="submission" date="2019-08" db="EMBL/GenBank/DDBJ databases">
        <title>Whole genome of Aphis craccivora.</title>
        <authorList>
            <person name="Voronova N.V."/>
            <person name="Shulinski R.S."/>
            <person name="Bandarenka Y.V."/>
            <person name="Zhorov D.G."/>
            <person name="Warner D."/>
        </authorList>
    </citation>
    <scope>NUCLEOTIDE SEQUENCE [LARGE SCALE GENOMIC DNA]</scope>
    <source>
        <strain evidence="1">180601</strain>
        <tissue evidence="1">Whole Body</tissue>
    </source>
</reference>
<evidence type="ECO:0000313" key="2">
    <source>
        <dbReference type="Proteomes" id="UP000478052"/>
    </source>
</evidence>
<proteinExistence type="predicted"/>
<accession>A0A6G0YVX9</accession>